<gene>
    <name evidence="1" type="ORF">SMAX5B_003679</name>
</gene>
<protein>
    <submittedName>
        <fullName evidence="1">Uncharacterized protein</fullName>
    </submittedName>
</protein>
<dbReference type="EMBL" id="CP026258">
    <property type="protein sequence ID" value="AWP15341.1"/>
    <property type="molecule type" value="Genomic_DNA"/>
</dbReference>
<accession>A0A2U9CFG7</accession>
<reference evidence="1 2" key="1">
    <citation type="submission" date="2017-12" db="EMBL/GenBank/DDBJ databases">
        <title>Integrating genomic resources of turbot (Scophthalmus maximus) in depth evaluation of genetic and physical mapping variation across individuals.</title>
        <authorList>
            <person name="Martinez P."/>
        </authorList>
    </citation>
    <scope>NUCLEOTIDE SEQUENCE [LARGE SCALE GENOMIC DNA]</scope>
</reference>
<dbReference type="Proteomes" id="UP000246464">
    <property type="component" value="Chromosome 16"/>
</dbReference>
<evidence type="ECO:0000313" key="2">
    <source>
        <dbReference type="Proteomes" id="UP000246464"/>
    </source>
</evidence>
<keyword evidence="2" id="KW-1185">Reference proteome</keyword>
<evidence type="ECO:0000313" key="1">
    <source>
        <dbReference type="EMBL" id="AWP15341.1"/>
    </source>
</evidence>
<sequence length="162" mass="18002">MTSFNWHCEMNVVNSKAGSCVRVADICARSTMTTGNTNAVDNSARFIHGARRTLVESTARNAKVNSQNEATVRMAARRIDESLPVTVTRGSLDGCHRRPMRRQRPDDVTGERADEATCCRRRALNRTSSRSPHTGKQRPLCRADNVDGVLKHNATMLFKTTT</sequence>
<organism evidence="1 2">
    <name type="scientific">Scophthalmus maximus</name>
    <name type="common">Turbot</name>
    <name type="synonym">Psetta maxima</name>
    <dbReference type="NCBI Taxonomy" id="52904"/>
    <lineage>
        <taxon>Eukaryota</taxon>
        <taxon>Metazoa</taxon>
        <taxon>Chordata</taxon>
        <taxon>Craniata</taxon>
        <taxon>Vertebrata</taxon>
        <taxon>Euteleostomi</taxon>
        <taxon>Actinopterygii</taxon>
        <taxon>Neopterygii</taxon>
        <taxon>Teleostei</taxon>
        <taxon>Neoteleostei</taxon>
        <taxon>Acanthomorphata</taxon>
        <taxon>Carangaria</taxon>
        <taxon>Pleuronectiformes</taxon>
        <taxon>Pleuronectoidei</taxon>
        <taxon>Scophthalmidae</taxon>
        <taxon>Scophthalmus</taxon>
    </lineage>
</organism>
<name>A0A2U9CFG7_SCOMX</name>
<proteinExistence type="predicted"/>
<dbReference type="AlphaFoldDB" id="A0A2U9CFG7"/>